<comment type="caution">
    <text evidence="2">Lacks conserved residue(s) required for the propagation of feature annotation.</text>
</comment>
<dbReference type="WBParaSite" id="snap_masked-unitig_26574-processed-gene-0.0-mRNA-1">
    <property type="protein sequence ID" value="snap_masked-unitig_26574-processed-gene-0.0-mRNA-1"/>
    <property type="gene ID" value="snap_masked-unitig_26574-processed-gene-0.0"/>
</dbReference>
<evidence type="ECO:0000313" key="5">
    <source>
        <dbReference type="Proteomes" id="UP000095280"/>
    </source>
</evidence>
<protein>
    <submittedName>
        <fullName evidence="6">SRCR domain-containing protein</fullName>
    </submittedName>
</protein>
<organism evidence="5 6">
    <name type="scientific">Macrostomum lignano</name>
    <dbReference type="NCBI Taxonomy" id="282301"/>
    <lineage>
        <taxon>Eukaryota</taxon>
        <taxon>Metazoa</taxon>
        <taxon>Spiralia</taxon>
        <taxon>Lophotrochozoa</taxon>
        <taxon>Platyhelminthes</taxon>
        <taxon>Rhabditophora</taxon>
        <taxon>Macrostomorpha</taxon>
        <taxon>Macrostomida</taxon>
        <taxon>Macrostomidae</taxon>
        <taxon>Macrostomum</taxon>
    </lineage>
</organism>
<dbReference type="Pfam" id="PF00530">
    <property type="entry name" value="SRCR"/>
    <property type="match status" value="1"/>
</dbReference>
<name>A0A1I8JP96_9PLAT</name>
<dbReference type="Proteomes" id="UP000095280">
    <property type="component" value="Unplaced"/>
</dbReference>
<feature type="domain" description="SRCR" evidence="4">
    <location>
        <begin position="215"/>
        <end position="312"/>
    </location>
</feature>
<dbReference type="SUPFAM" id="SSF56487">
    <property type="entry name" value="SRCR-like"/>
    <property type="match status" value="1"/>
</dbReference>
<evidence type="ECO:0000259" key="4">
    <source>
        <dbReference type="PROSITE" id="PS50287"/>
    </source>
</evidence>
<proteinExistence type="predicted"/>
<evidence type="ECO:0000256" key="3">
    <source>
        <dbReference type="SAM" id="MobiDB-lite"/>
    </source>
</evidence>
<evidence type="ECO:0000256" key="1">
    <source>
        <dbReference type="ARBA" id="ARBA00023157"/>
    </source>
</evidence>
<dbReference type="PROSITE" id="PS50287">
    <property type="entry name" value="SRCR_2"/>
    <property type="match status" value="1"/>
</dbReference>
<sequence length="755" mass="81702">RLGGAAGSRAANAGRHTCRHKYLEFYEKLLAASQAGVSWPRRFFISQNLTGDPDSKPRRGALSPARPSRQPSPQGAEIKGAQAQGCPAGPEPRNSGLVCSGLEILTTGFELPSKSQSPWQPPAVASTTAAAAGAAACEPGGGLSLTGAAGQDSRGLAARAQQTRGHPAPSSRLRLFGDSNPEPQPGYPRTPAGLKAGRAEAATAPAGAPRRRKIVRIRGDLMKMNPNEGRVEVNYPRRLGSSAVDYVQQIEATLVCHQLGFELGANAGVQELVLRHRHYKRQDIIVGHVQCKHDGGRADAVRLQPEADATCDLNSTTGIGVHLQHRLRLAAGPASTASATGWRPSLKDCYRGRHACQAKGAKLVSVNSLEEGNLHYPTCCYTKFRCLQATLPHHLQHSTRCGQEVSSAPSGTWARQYTSWTFVDTIHMARRQPLCVPGFEPGTDQRPAGDPQQRSCIAMSKLFQNPRSRRDVDVNYFLVGQHQLQDPPALRLPEAGGGQRGLLRGHRPPTTGDSPPEPTKARPGRGDNQLINPSTYPQCGLSGHGLCRNHGRRREALVLVDNKNNVFGLLQPQAWSGRSATGSSTAFGKEDEDEAFCRNSQNCFQFNEARSTAMPRLKFLAWIPQVHLNGPGGATGACDCDLGDDETEEACMSVKARESVLTELCWLSLGRGGAGNEFQMTAGIDESSVPADAKLAIYYRKTLVQCAKHCDRLEQFFCKSFIYYRTGEQRFQSKVLPAGKPNNRPGQLRPTQHRG</sequence>
<feature type="region of interest" description="Disordered" evidence="3">
    <location>
        <begin position="487"/>
        <end position="533"/>
    </location>
</feature>
<dbReference type="SMART" id="SM00202">
    <property type="entry name" value="SR"/>
    <property type="match status" value="1"/>
</dbReference>
<dbReference type="InterPro" id="IPR001190">
    <property type="entry name" value="SRCR"/>
</dbReference>
<feature type="compositionally biased region" description="Low complexity" evidence="3">
    <location>
        <begin position="199"/>
        <end position="208"/>
    </location>
</feature>
<evidence type="ECO:0000256" key="2">
    <source>
        <dbReference type="PROSITE-ProRule" id="PRU00196"/>
    </source>
</evidence>
<dbReference type="InterPro" id="IPR036772">
    <property type="entry name" value="SRCR-like_dom_sf"/>
</dbReference>
<accession>A0A1I8JP96</accession>
<evidence type="ECO:0000313" key="6">
    <source>
        <dbReference type="WBParaSite" id="snap_masked-unitig_26574-processed-gene-0.0-mRNA-1"/>
    </source>
</evidence>
<keyword evidence="5" id="KW-1185">Reference proteome</keyword>
<feature type="region of interest" description="Disordered" evidence="3">
    <location>
        <begin position="734"/>
        <end position="755"/>
    </location>
</feature>
<reference evidence="6" key="1">
    <citation type="submission" date="2016-11" db="UniProtKB">
        <authorList>
            <consortium name="WormBaseParasite"/>
        </authorList>
    </citation>
    <scope>IDENTIFICATION</scope>
</reference>
<keyword evidence="1" id="KW-1015">Disulfide bond</keyword>
<feature type="region of interest" description="Disordered" evidence="3">
    <location>
        <begin position="145"/>
        <end position="209"/>
    </location>
</feature>
<dbReference type="AlphaFoldDB" id="A0A1I8JP96"/>
<dbReference type="Gene3D" id="3.10.250.10">
    <property type="entry name" value="SRCR-like domain"/>
    <property type="match status" value="1"/>
</dbReference>
<feature type="region of interest" description="Disordered" evidence="3">
    <location>
        <begin position="47"/>
        <end position="92"/>
    </location>
</feature>
<dbReference type="GO" id="GO:0016020">
    <property type="term" value="C:membrane"/>
    <property type="evidence" value="ECO:0007669"/>
    <property type="project" value="InterPro"/>
</dbReference>
<feature type="compositionally biased region" description="Low complexity" evidence="3">
    <location>
        <begin position="63"/>
        <end position="74"/>
    </location>
</feature>